<evidence type="ECO:0000256" key="2">
    <source>
        <dbReference type="ARBA" id="ARBA00022701"/>
    </source>
</evidence>
<dbReference type="GO" id="GO:0005975">
    <property type="term" value="P:carbohydrate metabolic process"/>
    <property type="evidence" value="ECO:0007669"/>
    <property type="project" value="InterPro"/>
</dbReference>
<dbReference type="InterPro" id="IPR017853">
    <property type="entry name" value="GH"/>
</dbReference>
<feature type="compositionally biased region" description="Polar residues" evidence="8">
    <location>
        <begin position="98"/>
        <end position="115"/>
    </location>
</feature>
<dbReference type="Gramene" id="RZC75408">
    <property type="protein sequence ID" value="RZC75408"/>
    <property type="gene ID" value="C5167_050884"/>
</dbReference>
<evidence type="ECO:0000313" key="11">
    <source>
        <dbReference type="Proteomes" id="UP000316621"/>
    </source>
</evidence>
<dbReference type="GO" id="GO:0003777">
    <property type="term" value="F:microtubule motor activity"/>
    <property type="evidence" value="ECO:0007669"/>
    <property type="project" value="InterPro"/>
</dbReference>
<dbReference type="SUPFAM" id="SSF52540">
    <property type="entry name" value="P-loop containing nucleoside triphosphate hydrolases"/>
    <property type="match status" value="1"/>
</dbReference>
<protein>
    <recommendedName>
        <fullName evidence="9">Kinesin motor domain-containing protein</fullName>
    </recommendedName>
</protein>
<accession>A0A4Y7KTB7</accession>
<evidence type="ECO:0000256" key="7">
    <source>
        <dbReference type="PROSITE-ProRule" id="PRU00283"/>
    </source>
</evidence>
<dbReference type="FunFam" id="3.20.20.80:FF:000041">
    <property type="entry name" value="Beta-glucosidase 7"/>
    <property type="match status" value="1"/>
</dbReference>
<dbReference type="GO" id="GO:0005524">
    <property type="term" value="F:ATP binding"/>
    <property type="evidence" value="ECO:0007669"/>
    <property type="project" value="UniProtKB-UniRule"/>
</dbReference>
<dbReference type="PROSITE" id="PS00411">
    <property type="entry name" value="KINESIN_MOTOR_1"/>
    <property type="match status" value="1"/>
</dbReference>
<dbReference type="SMART" id="SM00129">
    <property type="entry name" value="KISc"/>
    <property type="match status" value="1"/>
</dbReference>
<evidence type="ECO:0000256" key="4">
    <source>
        <dbReference type="ARBA" id="ARBA00022840"/>
    </source>
</evidence>
<dbReference type="PROSITE" id="PS50067">
    <property type="entry name" value="KINESIN_MOTOR_2"/>
    <property type="match status" value="1"/>
</dbReference>
<dbReference type="Pfam" id="PF00232">
    <property type="entry name" value="Glyco_hydro_1"/>
    <property type="match status" value="1"/>
</dbReference>
<keyword evidence="3 7" id="KW-0547">Nucleotide-binding</keyword>
<dbReference type="GO" id="GO:0005874">
    <property type="term" value="C:microtubule"/>
    <property type="evidence" value="ECO:0007669"/>
    <property type="project" value="UniProtKB-KW"/>
</dbReference>
<dbReference type="PRINTS" id="PR00380">
    <property type="entry name" value="KINESINHEAVY"/>
</dbReference>
<feature type="domain" description="Kinesin motor" evidence="9">
    <location>
        <begin position="194"/>
        <end position="519"/>
    </location>
</feature>
<dbReference type="FunFam" id="3.40.850.10:FF:000012">
    <property type="entry name" value="Kinesin-like protein"/>
    <property type="match status" value="1"/>
</dbReference>
<name>A0A4Y7KTB7_PAPSO</name>
<dbReference type="GO" id="GO:0004553">
    <property type="term" value="F:hydrolase activity, hydrolyzing O-glycosyl compounds"/>
    <property type="evidence" value="ECO:0007669"/>
    <property type="project" value="InterPro"/>
</dbReference>
<dbReference type="SUPFAM" id="SSF51445">
    <property type="entry name" value="(Trans)glycosidases"/>
    <property type="match status" value="1"/>
</dbReference>
<dbReference type="GO" id="GO:0007018">
    <property type="term" value="P:microtubule-based movement"/>
    <property type="evidence" value="ECO:0007669"/>
    <property type="project" value="InterPro"/>
</dbReference>
<dbReference type="InterPro" id="IPR036961">
    <property type="entry name" value="Kinesin_motor_dom_sf"/>
</dbReference>
<dbReference type="Proteomes" id="UP000316621">
    <property type="component" value="Chromosome 8"/>
</dbReference>
<dbReference type="STRING" id="3469.A0A4Y7KTB7"/>
<reference evidence="10 11" key="1">
    <citation type="journal article" date="2018" name="Science">
        <title>The opium poppy genome and morphinan production.</title>
        <authorList>
            <person name="Guo L."/>
            <person name="Winzer T."/>
            <person name="Yang X."/>
            <person name="Li Y."/>
            <person name="Ning Z."/>
            <person name="He Z."/>
            <person name="Teodor R."/>
            <person name="Lu Y."/>
            <person name="Bowser T.A."/>
            <person name="Graham I.A."/>
            <person name="Ye K."/>
        </authorList>
    </citation>
    <scope>NUCLEOTIDE SEQUENCE [LARGE SCALE GENOMIC DNA]</scope>
    <source>
        <strain evidence="11">cv. HN1</strain>
        <tissue evidence="10">Leaves</tissue>
    </source>
</reference>
<dbReference type="CDD" id="cd01367">
    <property type="entry name" value="KISc_KIF2_like"/>
    <property type="match status" value="1"/>
</dbReference>
<evidence type="ECO:0000256" key="1">
    <source>
        <dbReference type="ARBA" id="ARBA00010838"/>
    </source>
</evidence>
<organism evidence="10 11">
    <name type="scientific">Papaver somniferum</name>
    <name type="common">Opium poppy</name>
    <dbReference type="NCBI Taxonomy" id="3469"/>
    <lineage>
        <taxon>Eukaryota</taxon>
        <taxon>Viridiplantae</taxon>
        <taxon>Streptophyta</taxon>
        <taxon>Embryophyta</taxon>
        <taxon>Tracheophyta</taxon>
        <taxon>Spermatophyta</taxon>
        <taxon>Magnoliopsida</taxon>
        <taxon>Ranunculales</taxon>
        <taxon>Papaveraceae</taxon>
        <taxon>Papaveroideae</taxon>
        <taxon>Papaver</taxon>
    </lineage>
</organism>
<evidence type="ECO:0000256" key="5">
    <source>
        <dbReference type="ARBA" id="ARBA00023175"/>
    </source>
</evidence>
<gene>
    <name evidence="10" type="ORF">C5167_050884</name>
</gene>
<dbReference type="InterPro" id="IPR001360">
    <property type="entry name" value="Glyco_hydro_1"/>
</dbReference>
<dbReference type="PANTHER" id="PTHR47971">
    <property type="entry name" value="KINESIN-RELATED PROTEIN 6"/>
    <property type="match status" value="1"/>
</dbReference>
<keyword evidence="4 7" id="KW-0067">ATP-binding</keyword>
<evidence type="ECO:0000259" key="9">
    <source>
        <dbReference type="PROSITE" id="PS50067"/>
    </source>
</evidence>
<keyword evidence="5 7" id="KW-0505">Motor protein</keyword>
<dbReference type="GO" id="GO:0007019">
    <property type="term" value="P:microtubule depolymerization"/>
    <property type="evidence" value="ECO:0007669"/>
    <property type="project" value="TreeGrafter"/>
</dbReference>
<dbReference type="Pfam" id="PF00225">
    <property type="entry name" value="Kinesin"/>
    <property type="match status" value="1"/>
</dbReference>
<feature type="compositionally biased region" description="Polar residues" evidence="8">
    <location>
        <begin position="8"/>
        <end position="23"/>
    </location>
</feature>
<evidence type="ECO:0000256" key="6">
    <source>
        <dbReference type="ARBA" id="ARBA00061030"/>
    </source>
</evidence>
<feature type="region of interest" description="Disordered" evidence="8">
    <location>
        <begin position="65"/>
        <end position="119"/>
    </location>
</feature>
<dbReference type="Gene3D" id="3.20.20.80">
    <property type="entry name" value="Glycosidases"/>
    <property type="match status" value="1"/>
</dbReference>
<dbReference type="GO" id="GO:1903338">
    <property type="term" value="P:regulation of cell wall organization or biogenesis"/>
    <property type="evidence" value="ECO:0007669"/>
    <property type="project" value="UniProtKB-ARBA"/>
</dbReference>
<dbReference type="InterPro" id="IPR001752">
    <property type="entry name" value="Kinesin_motor_dom"/>
</dbReference>
<keyword evidence="11" id="KW-1185">Reference proteome</keyword>
<evidence type="ECO:0000256" key="3">
    <source>
        <dbReference type="ARBA" id="ARBA00022741"/>
    </source>
</evidence>
<dbReference type="InterPro" id="IPR019821">
    <property type="entry name" value="Kinesin_motor_CS"/>
</dbReference>
<keyword evidence="2" id="KW-0493">Microtubule</keyword>
<evidence type="ECO:0000313" key="10">
    <source>
        <dbReference type="EMBL" id="RZC75408.1"/>
    </source>
</evidence>
<feature type="region of interest" description="Disordered" evidence="8">
    <location>
        <begin position="1"/>
        <end position="23"/>
    </location>
</feature>
<feature type="region of interest" description="Disordered" evidence="8">
    <location>
        <begin position="592"/>
        <end position="613"/>
    </location>
</feature>
<feature type="region of interest" description="Disordered" evidence="8">
    <location>
        <begin position="134"/>
        <end position="154"/>
    </location>
</feature>
<dbReference type="InterPro" id="IPR027417">
    <property type="entry name" value="P-loop_NTPase"/>
</dbReference>
<comment type="similarity">
    <text evidence="1">Belongs to the glycosyl hydrolase 1 family.</text>
</comment>
<dbReference type="PANTHER" id="PTHR47971:SF15">
    <property type="entry name" value="KINESIN-LIKE PROTEIN KIN-13B"/>
    <property type="match status" value="1"/>
</dbReference>
<dbReference type="GO" id="GO:0008017">
    <property type="term" value="F:microtubule binding"/>
    <property type="evidence" value="ECO:0007669"/>
    <property type="project" value="InterPro"/>
</dbReference>
<feature type="binding site" evidence="7">
    <location>
        <begin position="285"/>
        <end position="292"/>
    </location>
    <ligand>
        <name>ATP</name>
        <dbReference type="ChEBI" id="CHEBI:30616"/>
    </ligand>
</feature>
<dbReference type="InterPro" id="IPR027640">
    <property type="entry name" value="Kinesin-like_fam"/>
</dbReference>
<evidence type="ECO:0000256" key="8">
    <source>
        <dbReference type="SAM" id="MobiDB-lite"/>
    </source>
</evidence>
<dbReference type="AlphaFoldDB" id="A0A4Y7KTB7"/>
<dbReference type="EMBL" id="CM010722">
    <property type="protein sequence ID" value="RZC75408.1"/>
    <property type="molecule type" value="Genomic_DNA"/>
</dbReference>
<comment type="similarity">
    <text evidence="6">Belongs to the TRAFAC class myosin-kinesin ATPase superfamily. Kinesin family. KIN-13 subfamily.</text>
</comment>
<sequence length="1261" mass="142690">MNVVGGRQQMQRSGSSTSINHQRQYSDNFLETTSSSIPNGKWLQTSLNDVPSMQDFGYYGGGGGGGGGGSRGYRNVQRSLNGGGNEFYTEPATPPVYSRSSSQRKNGEENVSPTELSPGILDLHSFDTELLPEVRGPGEYDGSSFYQSGRDRSYEDTEPYIQGNKQTSRARGAPENNLMKSFSVEKEKNSSVAKIKVVVRKRPLNKKEIAKKEEDIITIESNSNYLTVHETKLKVDLTEYMEKHEFVFDAVLDEEVSNEEVYRETVEHIVPIIFQRTKATCFAYGQTGSGKTFTMQPLPLKASQDILRLMHHTYRNQGFQLHVSFFEIYGGKLYDLLNERRKLCMREDGKQQVCIVGLQEFKVSNVETIRELIEKGNSTRSTGTTGANEESSRSHAILQLVIKRSADGSETKPPRVIGKLSFIDLAGSERGADTTDNDKQTRMEGAEINKSLLALKECIRALDNDQGHIPFRGSKLTEVLRDSFVGNSRTVMISCISPNSGSCEHTLNTLRYADRCLFTRVKSLSKGNNSKRDPLLATLNIRESTTVSMSSALPPVSSTYESNTTDFTEEPNRFGWSKQFERETSMSYNMERVPSGREDGFAASGGRGGATGEEFDYSEEFYEQEKPPRKKNGKLESYQASTLEDKMRVVDAQTKWKDTQGNNNSSHPDDDLNALLQEEEDLVGAHRKQVEETMDIVMEEMKLLVEADQPGNQLDDYISRLNTILTQKAAGILQLQTRLANFQRRLNEHNVLVSTDQLASCFIFFVNPLDTIDDGGSSVSPESIRFDTGGLSRDSFPKGFVFGTATSAYQVEGMAKKDGRGPSIWDIFVSIPGNIANNATADVAVDQYHRYKEDVDIMKHLNFDAYRFSISWSRIFPDGAGKVNWRGVAYYNRLINYMLKQGITPYANLYHYDLPYALEKKYKGLLSQNVVKDYADFADFCFKTFGDRVKNWMTFNEPRVIAALGYDNGVIPPGRCSKPFGNCTQGDSSTEPYIVAHHLILSHAAAVQRYRQKYQQQQKGRIGILLDFTWYEPLTDSKADQEAAQRARDFHLGWFLHPIVYGEYPKSMQRIVASRLPKFTKSEVNMVKGSMDFVGVNQYTTYYVYDQHISKNQVRGYQLEWQAGFAYARNGVPIGPRAHSNWLYEVPWGIYKVLTYIKEHYGNPNVILSENGMDDPGNVTLPQALHDTRRMNFYRAYLIQLKKAIDHGANVTGYFAWSLLDNFEWTKAYTSRFGIVYVDYNNLKRYPKLSAYWFKTLLSRS</sequence>
<proteinExistence type="inferred from homology"/>
<dbReference type="Gene3D" id="3.40.850.10">
    <property type="entry name" value="Kinesin motor domain"/>
    <property type="match status" value="1"/>
</dbReference>